<organism evidence="4">
    <name type="scientific">marine metagenome</name>
    <dbReference type="NCBI Taxonomy" id="408172"/>
    <lineage>
        <taxon>unclassified sequences</taxon>
        <taxon>metagenomes</taxon>
        <taxon>ecological metagenomes</taxon>
    </lineage>
</organism>
<evidence type="ECO:0000256" key="3">
    <source>
        <dbReference type="ARBA" id="ARBA00023274"/>
    </source>
</evidence>
<evidence type="ECO:0000256" key="1">
    <source>
        <dbReference type="ARBA" id="ARBA00008777"/>
    </source>
</evidence>
<dbReference type="PANTHER" id="PTHR14413:SF16">
    <property type="entry name" value="LARGE RIBOSOMAL SUBUNIT PROTEIN BL17M"/>
    <property type="match status" value="1"/>
</dbReference>
<dbReference type="Gene3D" id="3.90.1030.10">
    <property type="entry name" value="Ribosomal protein L17"/>
    <property type="match status" value="1"/>
</dbReference>
<dbReference type="EMBL" id="UINC01170619">
    <property type="protein sequence ID" value="SVD74753.1"/>
    <property type="molecule type" value="Genomic_DNA"/>
</dbReference>
<dbReference type="GO" id="GO:0022625">
    <property type="term" value="C:cytosolic large ribosomal subunit"/>
    <property type="evidence" value="ECO:0007669"/>
    <property type="project" value="TreeGrafter"/>
</dbReference>
<name>A0A382XUS4_9ZZZZ</name>
<dbReference type="SUPFAM" id="SSF64263">
    <property type="entry name" value="Prokaryotic ribosomal protein L17"/>
    <property type="match status" value="1"/>
</dbReference>
<comment type="similarity">
    <text evidence="1">Belongs to the bacterial ribosomal protein bL17 family.</text>
</comment>
<evidence type="ECO:0000313" key="4">
    <source>
        <dbReference type="EMBL" id="SVD74753.1"/>
    </source>
</evidence>
<dbReference type="PANTHER" id="PTHR14413">
    <property type="entry name" value="RIBOSOMAL PROTEIN L17"/>
    <property type="match status" value="1"/>
</dbReference>
<evidence type="ECO:0000256" key="2">
    <source>
        <dbReference type="ARBA" id="ARBA00022980"/>
    </source>
</evidence>
<sequence>MRHSKHKHLLGVKSAHRLSLMANMCCALIENGRIRTTLAKAKALRPSIEKIITLAKKAHLSEDAAKKVHYRRLAIARLRNKKSVQKLFDELAEDFVNRTGGYTRIYNLAIPRLGDAADMAII</sequence>
<dbReference type="InterPro" id="IPR000456">
    <property type="entry name" value="Ribosomal_bL17"/>
</dbReference>
<dbReference type="InterPro" id="IPR036373">
    <property type="entry name" value="Ribosomal_bL17_sf"/>
</dbReference>
<proteinExistence type="inferred from homology"/>
<reference evidence="4" key="1">
    <citation type="submission" date="2018-05" db="EMBL/GenBank/DDBJ databases">
        <authorList>
            <person name="Lanie J.A."/>
            <person name="Ng W.-L."/>
            <person name="Kazmierczak K.M."/>
            <person name="Andrzejewski T.M."/>
            <person name="Davidsen T.M."/>
            <person name="Wayne K.J."/>
            <person name="Tettelin H."/>
            <person name="Glass J.I."/>
            <person name="Rusch D."/>
            <person name="Podicherti R."/>
            <person name="Tsui H.-C.T."/>
            <person name="Winkler M.E."/>
        </authorList>
    </citation>
    <scope>NUCLEOTIDE SEQUENCE</scope>
</reference>
<evidence type="ECO:0008006" key="5">
    <source>
        <dbReference type="Google" id="ProtNLM"/>
    </source>
</evidence>
<feature type="non-terminal residue" evidence="4">
    <location>
        <position position="122"/>
    </location>
</feature>
<dbReference type="GO" id="GO:0006412">
    <property type="term" value="P:translation"/>
    <property type="evidence" value="ECO:0007669"/>
    <property type="project" value="InterPro"/>
</dbReference>
<protein>
    <recommendedName>
        <fullName evidence="5">Ribosomal protein L17</fullName>
    </recommendedName>
</protein>
<dbReference type="GO" id="GO:0003735">
    <property type="term" value="F:structural constituent of ribosome"/>
    <property type="evidence" value="ECO:0007669"/>
    <property type="project" value="InterPro"/>
</dbReference>
<dbReference type="NCBIfam" id="TIGR00059">
    <property type="entry name" value="L17"/>
    <property type="match status" value="1"/>
</dbReference>
<dbReference type="PROSITE" id="PS01167">
    <property type="entry name" value="RIBOSOMAL_L17"/>
    <property type="match status" value="1"/>
</dbReference>
<accession>A0A382XUS4</accession>
<keyword evidence="2" id="KW-0689">Ribosomal protein</keyword>
<dbReference type="Pfam" id="PF01196">
    <property type="entry name" value="Ribosomal_L17"/>
    <property type="match status" value="1"/>
</dbReference>
<dbReference type="AlphaFoldDB" id="A0A382XUS4"/>
<keyword evidence="3" id="KW-0687">Ribonucleoprotein</keyword>
<gene>
    <name evidence="4" type="ORF">METZ01_LOCUS427607</name>
</gene>
<dbReference type="InterPro" id="IPR047859">
    <property type="entry name" value="Ribosomal_bL17_CS"/>
</dbReference>